<gene>
    <name evidence="1" type="ORF">I6N96_09615</name>
</gene>
<dbReference type="RefSeq" id="WP_209557360.1">
    <property type="nucleotide sequence ID" value="NZ_JAEDXU010000004.1"/>
</dbReference>
<dbReference type="Proteomes" id="UP000673375">
    <property type="component" value="Unassembled WGS sequence"/>
</dbReference>
<evidence type="ECO:0000313" key="2">
    <source>
        <dbReference type="Proteomes" id="UP000673375"/>
    </source>
</evidence>
<comment type="caution">
    <text evidence="1">The sequence shown here is derived from an EMBL/GenBank/DDBJ whole genome shotgun (WGS) entry which is preliminary data.</text>
</comment>
<reference evidence="1 2" key="1">
    <citation type="submission" date="2020-12" db="EMBL/GenBank/DDBJ databases">
        <title>Vagococcus allomyrinae sp. nov. and Enterococcus lavae sp. nov., isolated from the larvae of Allomyrina dichotoma.</title>
        <authorList>
            <person name="Lee S.D."/>
        </authorList>
    </citation>
    <scope>NUCLEOTIDE SEQUENCE [LARGE SCALE GENOMIC DNA]</scope>
    <source>
        <strain evidence="1 2">BWM-S5</strain>
    </source>
</reference>
<name>A0ABS4CJC4_9ENTE</name>
<dbReference type="EMBL" id="JAEDXU010000004">
    <property type="protein sequence ID" value="MBP1046543.1"/>
    <property type="molecule type" value="Genomic_DNA"/>
</dbReference>
<organism evidence="1 2">
    <name type="scientific">Enterococcus larvae</name>
    <dbReference type="NCBI Taxonomy" id="2794352"/>
    <lineage>
        <taxon>Bacteria</taxon>
        <taxon>Bacillati</taxon>
        <taxon>Bacillota</taxon>
        <taxon>Bacilli</taxon>
        <taxon>Lactobacillales</taxon>
        <taxon>Enterococcaceae</taxon>
        <taxon>Enterococcus</taxon>
    </lineage>
</organism>
<accession>A0ABS4CJC4</accession>
<sequence length="134" mass="15839">MDAFDYMKHKYWLLEHMYQSRIFCYTGQEEEQLRNEINRVCFEGLIGKTQVDEQFAACYSTYFYLCSKHGLSVENNLVELDQSIAFLEKGSAILKDEQKEIVAEDLEELLFIKKQLSERTDLSANKLSFWNKLL</sequence>
<keyword evidence="2" id="KW-1185">Reference proteome</keyword>
<proteinExistence type="predicted"/>
<evidence type="ECO:0000313" key="1">
    <source>
        <dbReference type="EMBL" id="MBP1046543.1"/>
    </source>
</evidence>
<protein>
    <submittedName>
        <fullName evidence="1">Uncharacterized protein</fullName>
    </submittedName>
</protein>